<dbReference type="PANTHER" id="PTHR42760:SF133">
    <property type="entry name" value="3-OXOACYL-[ACYL-CARRIER-PROTEIN] REDUCTASE"/>
    <property type="match status" value="1"/>
</dbReference>
<dbReference type="EMBL" id="ML769427">
    <property type="protein sequence ID" value="KAE9403175.1"/>
    <property type="molecule type" value="Genomic_DNA"/>
</dbReference>
<keyword evidence="4" id="KW-0560">Oxidoreductase</keyword>
<evidence type="ECO:0000256" key="4">
    <source>
        <dbReference type="ARBA" id="ARBA00023002"/>
    </source>
</evidence>
<keyword evidence="2 6" id="KW-0479">Metal-binding</keyword>
<dbReference type="InterPro" id="IPR036291">
    <property type="entry name" value="NAD(P)-bd_dom_sf"/>
</dbReference>
<organism evidence="8 9">
    <name type="scientific">Gymnopus androsaceus JB14</name>
    <dbReference type="NCBI Taxonomy" id="1447944"/>
    <lineage>
        <taxon>Eukaryota</taxon>
        <taxon>Fungi</taxon>
        <taxon>Dikarya</taxon>
        <taxon>Basidiomycota</taxon>
        <taxon>Agaricomycotina</taxon>
        <taxon>Agaricomycetes</taxon>
        <taxon>Agaricomycetidae</taxon>
        <taxon>Agaricales</taxon>
        <taxon>Marasmiineae</taxon>
        <taxon>Omphalotaceae</taxon>
        <taxon>Gymnopus</taxon>
    </lineage>
</organism>
<feature type="domain" description="Cytochrome c" evidence="7">
    <location>
        <begin position="84"/>
        <end position="217"/>
    </location>
</feature>
<gene>
    <name evidence="8" type="ORF">BT96DRAFT_917624</name>
</gene>
<dbReference type="PRINTS" id="PR00081">
    <property type="entry name" value="GDHRDH"/>
</dbReference>
<evidence type="ECO:0000256" key="3">
    <source>
        <dbReference type="ARBA" id="ARBA00022857"/>
    </source>
</evidence>
<dbReference type="GO" id="GO:0016616">
    <property type="term" value="F:oxidoreductase activity, acting on the CH-OH group of donors, NAD or NADP as acceptor"/>
    <property type="evidence" value="ECO:0007669"/>
    <property type="project" value="TreeGrafter"/>
</dbReference>
<evidence type="ECO:0000259" key="7">
    <source>
        <dbReference type="PROSITE" id="PS51007"/>
    </source>
</evidence>
<dbReference type="PROSITE" id="PS00061">
    <property type="entry name" value="ADH_SHORT"/>
    <property type="match status" value="1"/>
</dbReference>
<evidence type="ECO:0000256" key="5">
    <source>
        <dbReference type="ARBA" id="ARBA00023004"/>
    </source>
</evidence>
<keyword evidence="3" id="KW-0521">NADP</keyword>
<dbReference type="PRINTS" id="PR00080">
    <property type="entry name" value="SDRFAMILY"/>
</dbReference>
<keyword evidence="5 6" id="KW-0408">Iron</keyword>
<protein>
    <submittedName>
        <fullName evidence="8">Acetoin reductase family protein</fullName>
    </submittedName>
</protein>
<evidence type="ECO:0000313" key="8">
    <source>
        <dbReference type="EMBL" id="KAE9403175.1"/>
    </source>
</evidence>
<dbReference type="Pfam" id="PF13561">
    <property type="entry name" value="adh_short_C2"/>
    <property type="match status" value="1"/>
</dbReference>
<dbReference type="SUPFAM" id="SSF51735">
    <property type="entry name" value="NAD(P)-binding Rossmann-fold domains"/>
    <property type="match status" value="1"/>
</dbReference>
<dbReference type="GO" id="GO:0020037">
    <property type="term" value="F:heme binding"/>
    <property type="evidence" value="ECO:0007669"/>
    <property type="project" value="InterPro"/>
</dbReference>
<dbReference type="GO" id="GO:0046872">
    <property type="term" value="F:metal ion binding"/>
    <property type="evidence" value="ECO:0007669"/>
    <property type="project" value="UniProtKB-KW"/>
</dbReference>
<dbReference type="GO" id="GO:0009055">
    <property type="term" value="F:electron transfer activity"/>
    <property type="evidence" value="ECO:0007669"/>
    <property type="project" value="InterPro"/>
</dbReference>
<reference evidence="8" key="1">
    <citation type="journal article" date="2019" name="Environ. Microbiol.">
        <title>Fungal ecological strategies reflected in gene transcription - a case study of two litter decomposers.</title>
        <authorList>
            <person name="Barbi F."/>
            <person name="Kohler A."/>
            <person name="Barry K."/>
            <person name="Baskaran P."/>
            <person name="Daum C."/>
            <person name="Fauchery L."/>
            <person name="Ihrmark K."/>
            <person name="Kuo A."/>
            <person name="LaButti K."/>
            <person name="Lipzen A."/>
            <person name="Morin E."/>
            <person name="Grigoriev I.V."/>
            <person name="Henrissat B."/>
            <person name="Lindahl B."/>
            <person name="Martin F."/>
        </authorList>
    </citation>
    <scope>NUCLEOTIDE SEQUENCE</scope>
    <source>
        <strain evidence="8">JB14</strain>
    </source>
</reference>
<dbReference type="InterPro" id="IPR009056">
    <property type="entry name" value="Cyt_c-like_dom"/>
</dbReference>
<proteinExistence type="inferred from homology"/>
<evidence type="ECO:0000313" key="9">
    <source>
        <dbReference type="Proteomes" id="UP000799118"/>
    </source>
</evidence>
<dbReference type="InterPro" id="IPR020904">
    <property type="entry name" value="Sc_DH/Rdtase_CS"/>
</dbReference>
<dbReference type="AlphaFoldDB" id="A0A6A4I323"/>
<keyword evidence="6" id="KW-0349">Heme</keyword>
<evidence type="ECO:0000256" key="1">
    <source>
        <dbReference type="ARBA" id="ARBA00006484"/>
    </source>
</evidence>
<dbReference type="OrthoDB" id="498125at2759"/>
<accession>A0A6A4I323</accession>
<comment type="similarity">
    <text evidence="1">Belongs to the short-chain dehydrogenases/reductases (SDR) family.</text>
</comment>
<sequence>MSQTNSRVALVTGAAQGIGRAISIRLASDGFKVALSDLPSKREQLDAEEQVKEMVESSSKALGGLDVMVSNAGIMGVYKPIIDMSLEEFEQVLRINLRGCFLCYKYGGKEIIATGRPGGRLIGSSSVVGKQASANASQYSASKFAVRGLTQSAALELGQYGITVNAYAPGTIRTAMSELLWNGTLDIKEVLPALPSFAKIGEPEDVASIVSYLASKESHYITGKSALYQSTIFHIDIVQRAN</sequence>
<dbReference type="InterPro" id="IPR002347">
    <property type="entry name" value="SDR_fam"/>
</dbReference>
<dbReference type="Proteomes" id="UP000799118">
    <property type="component" value="Unassembled WGS sequence"/>
</dbReference>
<dbReference type="Gene3D" id="3.40.50.720">
    <property type="entry name" value="NAD(P)-binding Rossmann-like Domain"/>
    <property type="match status" value="1"/>
</dbReference>
<evidence type="ECO:0000256" key="6">
    <source>
        <dbReference type="PROSITE-ProRule" id="PRU00433"/>
    </source>
</evidence>
<evidence type="ECO:0000256" key="2">
    <source>
        <dbReference type="ARBA" id="ARBA00022723"/>
    </source>
</evidence>
<name>A0A6A4I323_9AGAR</name>
<feature type="non-terminal residue" evidence="8">
    <location>
        <position position="242"/>
    </location>
</feature>
<dbReference type="PANTHER" id="PTHR42760">
    <property type="entry name" value="SHORT-CHAIN DEHYDROGENASES/REDUCTASES FAMILY MEMBER"/>
    <property type="match status" value="1"/>
</dbReference>
<keyword evidence="9" id="KW-1185">Reference proteome</keyword>
<dbReference type="PROSITE" id="PS51007">
    <property type="entry name" value="CYTC"/>
    <property type="match status" value="1"/>
</dbReference>
<dbReference type="FunFam" id="3.40.50.720:FF:000084">
    <property type="entry name" value="Short-chain dehydrogenase reductase"/>
    <property type="match status" value="1"/>
</dbReference>